<dbReference type="InterPro" id="IPR002600">
    <property type="entry name" value="Herpes_UL7"/>
</dbReference>
<dbReference type="RefSeq" id="YP_004207878.1">
    <property type="nucleotide sequence ID" value="NC_015049.1"/>
</dbReference>
<dbReference type="Proteomes" id="UP000164320">
    <property type="component" value="Genome"/>
</dbReference>
<dbReference type="OrthoDB" id="15205at10239"/>
<protein>
    <submittedName>
        <fullName evidence="5">Uncharacterized protein</fullName>
    </submittedName>
</protein>
<keyword evidence="3" id="KW-0946">Virion</keyword>
<dbReference type="KEGG" id="vg:10192233"/>
<dbReference type="EMBL" id="HQ221963">
    <property type="protein sequence ID" value="ADW24383.1"/>
    <property type="molecule type" value="Genomic_DNA"/>
</dbReference>
<dbReference type="Proteomes" id="UP000134313">
    <property type="component" value="Segment"/>
</dbReference>
<evidence type="ECO:0000313" key="8">
    <source>
        <dbReference type="Proteomes" id="UP000164320"/>
    </source>
</evidence>
<evidence type="ECO:0000256" key="4">
    <source>
        <dbReference type="ARBA" id="ARBA00023200"/>
    </source>
</evidence>
<evidence type="ECO:0000256" key="3">
    <source>
        <dbReference type="ARBA" id="ARBA00022844"/>
    </source>
</evidence>
<dbReference type="Pfam" id="PF01677">
    <property type="entry name" value="Herpes_UL7"/>
    <property type="match status" value="1"/>
</dbReference>
<sequence>MATAKTLEKMMPVIIPRMMLELSTNGKVTVAANSPLLVKNSTVNVKAIKEYIKDKMQSGNFKAFVFASVIEHEDTVASLDMYPHVYQSRILLFMPPNAVLFELCMLVSMMENLIPGDGTLAMAIFQRGKTLFEKNPSADSLFLFKGLSVLTATHLAVYNPAFSSSDPLLKAPLLTFKLFAAIENMDSKSQGLLKSIVVDSFRMQAGTHDDGWVSAPGSFSLLYKNTIFTKHLQVSSIVFYLKMACLLHEPTSTIISE</sequence>
<keyword evidence="7" id="KW-1185">Reference proteome</keyword>
<organism evidence="5 7">
    <name type="scientific">Cricetid gammaherpesvirus 2</name>
    <dbReference type="NCBI Taxonomy" id="1605972"/>
    <lineage>
        <taxon>Viruses</taxon>
        <taxon>Duplodnaviria</taxon>
        <taxon>Heunggongvirae</taxon>
        <taxon>Peploviricota</taxon>
        <taxon>Herviviricetes</taxon>
        <taxon>Herpesvirales</taxon>
        <taxon>Orthoherpesviridae</taxon>
        <taxon>Gammaherpesvirinae</taxon>
        <taxon>Rhadinovirus</taxon>
        <taxon>Rhadinovirus cricetidgamma2</taxon>
    </lineage>
</organism>
<keyword evidence="2" id="KW-1040">Host Golgi apparatus</keyword>
<evidence type="ECO:0000313" key="5">
    <source>
        <dbReference type="EMBL" id="ADW24383.1"/>
    </source>
</evidence>
<keyword evidence="4" id="KW-1035">Host cytoplasm</keyword>
<evidence type="ECO:0000256" key="2">
    <source>
        <dbReference type="ARBA" id="ARBA00022812"/>
    </source>
</evidence>
<evidence type="ECO:0000313" key="6">
    <source>
        <dbReference type="EMBL" id="ADW24465.1"/>
    </source>
</evidence>
<keyword evidence="1" id="KW-0920">Virion tegument</keyword>
<dbReference type="GO" id="GO:0044423">
    <property type="term" value="C:virion component"/>
    <property type="evidence" value="ECO:0007669"/>
    <property type="project" value="UniProtKB-KW"/>
</dbReference>
<dbReference type="HAMAP" id="MF_04038">
    <property type="entry name" value="HSV_CEP1"/>
    <property type="match status" value="1"/>
</dbReference>
<name>E9M5M5_9GAMA</name>
<evidence type="ECO:0000313" key="7">
    <source>
        <dbReference type="Proteomes" id="UP000134313"/>
    </source>
</evidence>
<proteinExistence type="inferred from homology"/>
<evidence type="ECO:0000256" key="1">
    <source>
        <dbReference type="ARBA" id="ARBA00022580"/>
    </source>
</evidence>
<dbReference type="EMBL" id="HQ698924">
    <property type="protein sequence ID" value="ADW24465.1"/>
    <property type="molecule type" value="Genomic_DNA"/>
</dbReference>
<accession>E9M5M5</accession>
<reference evidence="5 8" key="1">
    <citation type="journal article" date="2011" name="J. Virol.">
        <title>Identification and sequencing of a novel rodent gammaherpesvirus that establishes acute and latent infection in laboratory mice.</title>
        <authorList>
            <person name="Loh J."/>
            <person name="Zhao G."/>
            <person name="Nelson C.A."/>
            <person name="Coder P."/>
            <person name="Droit L."/>
            <person name="Handley S.A."/>
            <person name="Johnson L.S."/>
            <person name="Vachharajani P."/>
            <person name="Guzman H."/>
            <person name="Tesh R.B."/>
            <person name="Wang D."/>
            <person name="Fremont D.H."/>
            <person name="Virgin H.W."/>
        </authorList>
    </citation>
    <scope>NUCLEOTIDE SEQUENCE [LARGE SCALE GENOMIC DNA]</scope>
</reference>
<gene>
    <name evidence="6" type="ORF">RHVP-L.42</name>
    <name evidence="5" type="ORF">RHVP.42</name>
</gene>
<dbReference type="GeneID" id="10192233"/>